<dbReference type="OrthoDB" id="7873796at2"/>
<dbReference type="Pfam" id="PF13442">
    <property type="entry name" value="Cytochrome_CBB3"/>
    <property type="match status" value="1"/>
</dbReference>
<evidence type="ECO:0000256" key="4">
    <source>
        <dbReference type="PROSITE-ProRule" id="PRU00433"/>
    </source>
</evidence>
<dbReference type="GO" id="GO:0009055">
    <property type="term" value="F:electron transfer activity"/>
    <property type="evidence" value="ECO:0007669"/>
    <property type="project" value="InterPro"/>
</dbReference>
<gene>
    <name evidence="7" type="ORF">F1189_18510</name>
</gene>
<protein>
    <submittedName>
        <fullName evidence="7">Cytochrome c</fullName>
    </submittedName>
</protein>
<evidence type="ECO:0000256" key="5">
    <source>
        <dbReference type="SAM" id="SignalP"/>
    </source>
</evidence>
<reference evidence="7 8" key="1">
    <citation type="submission" date="2019-09" db="EMBL/GenBank/DDBJ databases">
        <title>Genome sequence of Rhodovastum atsumiense, a diverse member of the Acetobacteraceae family of non-sulfur purple photosynthetic bacteria.</title>
        <authorList>
            <person name="Meyer T."/>
            <person name="Kyndt J."/>
        </authorList>
    </citation>
    <scope>NUCLEOTIDE SEQUENCE [LARGE SCALE GENOMIC DNA]</scope>
    <source>
        <strain evidence="7 8">DSM 21279</strain>
    </source>
</reference>
<dbReference type="RefSeq" id="WP_150042350.1">
    <property type="nucleotide sequence ID" value="NZ_OW485601.1"/>
</dbReference>
<dbReference type="InterPro" id="IPR036909">
    <property type="entry name" value="Cyt_c-like_dom_sf"/>
</dbReference>
<proteinExistence type="predicted"/>
<evidence type="ECO:0000259" key="6">
    <source>
        <dbReference type="PROSITE" id="PS51007"/>
    </source>
</evidence>
<keyword evidence="3 4" id="KW-0408">Iron</keyword>
<dbReference type="InterPro" id="IPR009056">
    <property type="entry name" value="Cyt_c-like_dom"/>
</dbReference>
<keyword evidence="8" id="KW-1185">Reference proteome</keyword>
<dbReference type="GO" id="GO:0020037">
    <property type="term" value="F:heme binding"/>
    <property type="evidence" value="ECO:0007669"/>
    <property type="project" value="InterPro"/>
</dbReference>
<evidence type="ECO:0000313" key="8">
    <source>
        <dbReference type="Proteomes" id="UP000325255"/>
    </source>
</evidence>
<dbReference type="SUPFAM" id="SSF46626">
    <property type="entry name" value="Cytochrome c"/>
    <property type="match status" value="1"/>
</dbReference>
<feature type="domain" description="Cytochrome c" evidence="6">
    <location>
        <begin position="25"/>
        <end position="104"/>
    </location>
</feature>
<organism evidence="7 8">
    <name type="scientific">Rhodovastum atsumiense</name>
    <dbReference type="NCBI Taxonomy" id="504468"/>
    <lineage>
        <taxon>Bacteria</taxon>
        <taxon>Pseudomonadati</taxon>
        <taxon>Pseudomonadota</taxon>
        <taxon>Alphaproteobacteria</taxon>
        <taxon>Acetobacterales</taxon>
        <taxon>Acetobacteraceae</taxon>
        <taxon>Rhodovastum</taxon>
    </lineage>
</organism>
<name>A0A5M6IQR4_9PROT</name>
<sequence>MMRSSAIFVAALAMSAVPAAAQQSGDPATGREIAQAWCSECHMIESRQARGNDAVPSFPAIAARSDTTSMGLHAFLATPHANMPNLRLSRAEMDNLVAYILSLRH</sequence>
<accession>A0A5M6IQR4</accession>
<keyword evidence="5" id="KW-0732">Signal</keyword>
<keyword evidence="2 4" id="KW-0479">Metal-binding</keyword>
<keyword evidence="1 4" id="KW-0349">Heme</keyword>
<dbReference type="Gene3D" id="1.10.760.10">
    <property type="entry name" value="Cytochrome c-like domain"/>
    <property type="match status" value="1"/>
</dbReference>
<dbReference type="PROSITE" id="PS51007">
    <property type="entry name" value="CYTC"/>
    <property type="match status" value="1"/>
</dbReference>
<dbReference type="EMBL" id="VWPK01000030">
    <property type="protein sequence ID" value="KAA5610616.1"/>
    <property type="molecule type" value="Genomic_DNA"/>
</dbReference>
<dbReference type="Proteomes" id="UP000325255">
    <property type="component" value="Unassembled WGS sequence"/>
</dbReference>
<feature type="chain" id="PRO_5024369847" evidence="5">
    <location>
        <begin position="22"/>
        <end position="105"/>
    </location>
</feature>
<evidence type="ECO:0000256" key="1">
    <source>
        <dbReference type="ARBA" id="ARBA00022617"/>
    </source>
</evidence>
<dbReference type="AlphaFoldDB" id="A0A5M6IQR4"/>
<feature type="signal peptide" evidence="5">
    <location>
        <begin position="1"/>
        <end position="21"/>
    </location>
</feature>
<evidence type="ECO:0000256" key="3">
    <source>
        <dbReference type="ARBA" id="ARBA00023004"/>
    </source>
</evidence>
<evidence type="ECO:0000256" key="2">
    <source>
        <dbReference type="ARBA" id="ARBA00022723"/>
    </source>
</evidence>
<dbReference type="GO" id="GO:0046872">
    <property type="term" value="F:metal ion binding"/>
    <property type="evidence" value="ECO:0007669"/>
    <property type="project" value="UniProtKB-KW"/>
</dbReference>
<evidence type="ECO:0000313" key="7">
    <source>
        <dbReference type="EMBL" id="KAA5610616.1"/>
    </source>
</evidence>
<comment type="caution">
    <text evidence="7">The sequence shown here is derived from an EMBL/GenBank/DDBJ whole genome shotgun (WGS) entry which is preliminary data.</text>
</comment>